<keyword evidence="2" id="KW-0238">DNA-binding</keyword>
<dbReference type="PANTHER" id="PTHR31719:SF176">
    <property type="entry name" value="NAC DOMAIN CONTAINING PROTEIN 84"/>
    <property type="match status" value="1"/>
</dbReference>
<dbReference type="Proteomes" id="UP001632038">
    <property type="component" value="Unassembled WGS sequence"/>
</dbReference>
<evidence type="ECO:0000256" key="3">
    <source>
        <dbReference type="ARBA" id="ARBA00023163"/>
    </source>
</evidence>
<protein>
    <recommendedName>
        <fullName evidence="5">NAC domain-containing protein</fullName>
    </recommendedName>
</protein>
<evidence type="ECO:0000256" key="1">
    <source>
        <dbReference type="ARBA" id="ARBA00023015"/>
    </source>
</evidence>
<accession>A0ABD3EKW3</accession>
<keyword evidence="1" id="KW-0805">Transcription regulation</keyword>
<keyword evidence="7" id="KW-1185">Reference proteome</keyword>
<evidence type="ECO:0000313" key="6">
    <source>
        <dbReference type="EMBL" id="KAL3653874.1"/>
    </source>
</evidence>
<proteinExistence type="predicted"/>
<dbReference type="PROSITE" id="PS51005">
    <property type="entry name" value="NAC"/>
    <property type="match status" value="1"/>
</dbReference>
<reference evidence="7" key="1">
    <citation type="journal article" date="2024" name="IScience">
        <title>Strigolactones Initiate the Formation of Haustorium-like Structures in Castilleja.</title>
        <authorList>
            <person name="Buerger M."/>
            <person name="Peterson D."/>
            <person name="Chory J."/>
        </authorList>
    </citation>
    <scope>NUCLEOTIDE SEQUENCE [LARGE SCALE GENOMIC DNA]</scope>
</reference>
<dbReference type="AlphaFoldDB" id="A0ABD3EKW3"/>
<dbReference type="EMBL" id="JAVIJP010000005">
    <property type="protein sequence ID" value="KAL3653874.1"/>
    <property type="molecule type" value="Genomic_DNA"/>
</dbReference>
<evidence type="ECO:0000256" key="2">
    <source>
        <dbReference type="ARBA" id="ARBA00023125"/>
    </source>
</evidence>
<dbReference type="InterPro" id="IPR036093">
    <property type="entry name" value="NAC_dom_sf"/>
</dbReference>
<comment type="caution">
    <text evidence="6">The sequence shown here is derived from an EMBL/GenBank/DDBJ whole genome shotgun (WGS) entry which is preliminary data.</text>
</comment>
<dbReference type="PANTHER" id="PTHR31719">
    <property type="entry name" value="NAC TRANSCRIPTION FACTOR 56"/>
    <property type="match status" value="1"/>
</dbReference>
<dbReference type="GO" id="GO:0003677">
    <property type="term" value="F:DNA binding"/>
    <property type="evidence" value="ECO:0007669"/>
    <property type="project" value="UniProtKB-KW"/>
</dbReference>
<evidence type="ECO:0000259" key="5">
    <source>
        <dbReference type="PROSITE" id="PS51005"/>
    </source>
</evidence>
<dbReference type="Pfam" id="PF02365">
    <property type="entry name" value="NAM"/>
    <property type="match status" value="1"/>
</dbReference>
<sequence length="207" mass="23960">MTNSVVKNGFVFNLPIGFRFHPTDEELVVHYLKRKVFSLPLPVSIIPDLDVFQLNPWDFPGSLKEKRYFFTQKRMNLKNKCWSSDCGGYWKRTNKEKQILDPITRLVIGLNKSHVFYKMEKARGLKTQWIMQEFCLVGSATTPYSAQKIMMQVGDWVVCRVYQRRRKAKLQNLGIGMAQTTSCSSEITEVSSNECLDQEVISSSRCN</sequence>
<feature type="domain" description="NAC" evidence="5">
    <location>
        <begin position="14"/>
        <end position="164"/>
    </location>
</feature>
<organism evidence="6 7">
    <name type="scientific">Castilleja foliolosa</name>
    <dbReference type="NCBI Taxonomy" id="1961234"/>
    <lineage>
        <taxon>Eukaryota</taxon>
        <taxon>Viridiplantae</taxon>
        <taxon>Streptophyta</taxon>
        <taxon>Embryophyta</taxon>
        <taxon>Tracheophyta</taxon>
        <taxon>Spermatophyta</taxon>
        <taxon>Magnoliopsida</taxon>
        <taxon>eudicotyledons</taxon>
        <taxon>Gunneridae</taxon>
        <taxon>Pentapetalae</taxon>
        <taxon>asterids</taxon>
        <taxon>lamiids</taxon>
        <taxon>Lamiales</taxon>
        <taxon>Orobanchaceae</taxon>
        <taxon>Pedicularideae</taxon>
        <taxon>Castillejinae</taxon>
        <taxon>Castilleja</taxon>
    </lineage>
</organism>
<dbReference type="SUPFAM" id="SSF101941">
    <property type="entry name" value="NAC domain"/>
    <property type="match status" value="1"/>
</dbReference>
<dbReference type="Gene3D" id="2.170.150.80">
    <property type="entry name" value="NAC domain"/>
    <property type="match status" value="1"/>
</dbReference>
<evidence type="ECO:0000256" key="4">
    <source>
        <dbReference type="ARBA" id="ARBA00023242"/>
    </source>
</evidence>
<dbReference type="InterPro" id="IPR003441">
    <property type="entry name" value="NAC-dom"/>
</dbReference>
<evidence type="ECO:0000313" key="7">
    <source>
        <dbReference type="Proteomes" id="UP001632038"/>
    </source>
</evidence>
<keyword evidence="3" id="KW-0804">Transcription</keyword>
<name>A0ABD3EKW3_9LAMI</name>
<gene>
    <name evidence="6" type="ORF">CASFOL_003555</name>
</gene>
<keyword evidence="4" id="KW-0539">Nucleus</keyword>